<evidence type="ECO:0000313" key="3">
    <source>
        <dbReference type="Proteomes" id="UP000255098"/>
    </source>
</evidence>
<gene>
    <name evidence="2" type="ORF">NCTC11297_01811</name>
</gene>
<accession>A0A379ASU0</accession>
<sequence>MQKIRVFFTALFFSIPLWAQEQFVSLTLCSDRLLAELARPEQIAAQSIYSKNPLMMLDKINQNKPALNARLTDLLPYLDKTILLNEQFYPQLVADLKKLGVKVLPINDSPQTAEQLFALILELGKRFDNETHAQQLVEKLKNSDFRLNQRNTQTLIISDTGVVEPIFPQYQVLLKLLGLTPLESTITAQNFSLEKLLRAQPNWLISITDKQGYNEQAEVLTHPLIANIFPAQRMATMPLKYGYCFDQGVWQGAAMIYRQLNKREQAE</sequence>
<proteinExistence type="predicted"/>
<feature type="chain" id="PRO_5016582210" description="Helical backbone metal receptor" evidence="1">
    <location>
        <begin position="20"/>
        <end position="267"/>
    </location>
</feature>
<evidence type="ECO:0008006" key="4">
    <source>
        <dbReference type="Google" id="ProtNLM"/>
    </source>
</evidence>
<dbReference type="EMBL" id="UGSP01000001">
    <property type="protein sequence ID" value="SUB24756.1"/>
    <property type="molecule type" value="Genomic_DNA"/>
</dbReference>
<keyword evidence="1" id="KW-0732">Signal</keyword>
<dbReference type="AlphaFoldDB" id="A0A379ASU0"/>
<dbReference type="Proteomes" id="UP000255098">
    <property type="component" value="Unassembled WGS sequence"/>
</dbReference>
<dbReference type="SUPFAM" id="SSF53807">
    <property type="entry name" value="Helical backbone' metal receptor"/>
    <property type="match status" value="1"/>
</dbReference>
<organism evidence="2 3">
    <name type="scientific">Avibacterium avium</name>
    <name type="common">Pasteurella avium</name>
    <dbReference type="NCBI Taxonomy" id="751"/>
    <lineage>
        <taxon>Bacteria</taxon>
        <taxon>Pseudomonadati</taxon>
        <taxon>Pseudomonadota</taxon>
        <taxon>Gammaproteobacteria</taxon>
        <taxon>Pasteurellales</taxon>
        <taxon>Pasteurellaceae</taxon>
        <taxon>Avibacterium</taxon>
    </lineage>
</organism>
<reference evidence="2 3" key="1">
    <citation type="submission" date="2018-06" db="EMBL/GenBank/DDBJ databases">
        <authorList>
            <consortium name="Pathogen Informatics"/>
            <person name="Doyle S."/>
        </authorList>
    </citation>
    <scope>NUCLEOTIDE SEQUENCE [LARGE SCALE GENOMIC DNA]</scope>
    <source>
        <strain evidence="3">NCTC 11297</strain>
    </source>
</reference>
<name>A0A379ASU0_AVIAV</name>
<protein>
    <recommendedName>
        <fullName evidence="4">Helical backbone metal receptor</fullName>
    </recommendedName>
</protein>
<dbReference type="Gene3D" id="3.40.50.1980">
    <property type="entry name" value="Nitrogenase molybdenum iron protein domain"/>
    <property type="match status" value="2"/>
</dbReference>
<feature type="signal peptide" evidence="1">
    <location>
        <begin position="1"/>
        <end position="19"/>
    </location>
</feature>
<evidence type="ECO:0000256" key="1">
    <source>
        <dbReference type="SAM" id="SignalP"/>
    </source>
</evidence>
<evidence type="ECO:0000313" key="2">
    <source>
        <dbReference type="EMBL" id="SUB24756.1"/>
    </source>
</evidence>
<dbReference type="RefSeq" id="WP_115249895.1">
    <property type="nucleotide sequence ID" value="NZ_UGSP01000001.1"/>
</dbReference>
<dbReference type="GeneID" id="300133997"/>
<keyword evidence="3" id="KW-1185">Reference proteome</keyword>